<dbReference type="CDD" id="cd01949">
    <property type="entry name" value="GGDEF"/>
    <property type="match status" value="1"/>
</dbReference>
<dbReference type="AlphaFoldDB" id="A0A840ZCU4"/>
<dbReference type="PANTHER" id="PTHR45138:SF9">
    <property type="entry name" value="DIGUANYLATE CYCLASE DGCM-RELATED"/>
    <property type="match status" value="1"/>
</dbReference>
<evidence type="ECO:0000256" key="1">
    <source>
        <dbReference type="ARBA" id="ARBA00012528"/>
    </source>
</evidence>
<organism evidence="5 6">
    <name type="scientific">Methylorubrum rhodinum</name>
    <dbReference type="NCBI Taxonomy" id="29428"/>
    <lineage>
        <taxon>Bacteria</taxon>
        <taxon>Pseudomonadati</taxon>
        <taxon>Pseudomonadota</taxon>
        <taxon>Alphaproteobacteria</taxon>
        <taxon>Hyphomicrobiales</taxon>
        <taxon>Methylobacteriaceae</taxon>
        <taxon>Methylorubrum</taxon>
    </lineage>
</organism>
<evidence type="ECO:0000259" key="4">
    <source>
        <dbReference type="PROSITE" id="PS50887"/>
    </source>
</evidence>
<dbReference type="EMBL" id="JACHOP010000001">
    <property type="protein sequence ID" value="MBB5755702.1"/>
    <property type="molecule type" value="Genomic_DNA"/>
</dbReference>
<dbReference type="InterPro" id="IPR029787">
    <property type="entry name" value="Nucleotide_cyclase"/>
</dbReference>
<dbReference type="Proteomes" id="UP000583454">
    <property type="component" value="Unassembled WGS sequence"/>
</dbReference>
<dbReference type="Pfam" id="PF00990">
    <property type="entry name" value="GGDEF"/>
    <property type="match status" value="1"/>
</dbReference>
<proteinExistence type="predicted"/>
<keyword evidence="3" id="KW-1133">Transmembrane helix</keyword>
<evidence type="ECO:0000256" key="3">
    <source>
        <dbReference type="SAM" id="Phobius"/>
    </source>
</evidence>
<keyword evidence="3" id="KW-0472">Membrane</keyword>
<dbReference type="PANTHER" id="PTHR45138">
    <property type="entry name" value="REGULATORY COMPONENTS OF SENSORY TRANSDUCTION SYSTEM"/>
    <property type="match status" value="1"/>
</dbReference>
<dbReference type="SMART" id="SM00267">
    <property type="entry name" value="GGDEF"/>
    <property type="match status" value="1"/>
</dbReference>
<name>A0A840ZCU4_9HYPH</name>
<comment type="caution">
    <text evidence="5">The sequence shown here is derived from an EMBL/GenBank/DDBJ whole genome shotgun (WGS) entry which is preliminary data.</text>
</comment>
<dbReference type="RefSeq" id="WP_183563964.1">
    <property type="nucleotide sequence ID" value="NZ_JACHOP010000001.1"/>
</dbReference>
<dbReference type="PROSITE" id="PS50887">
    <property type="entry name" value="GGDEF"/>
    <property type="match status" value="1"/>
</dbReference>
<accession>A0A840ZCU4</accession>
<dbReference type="InterPro" id="IPR050469">
    <property type="entry name" value="Diguanylate_Cyclase"/>
</dbReference>
<feature type="domain" description="GGDEF" evidence="4">
    <location>
        <begin position="113"/>
        <end position="245"/>
    </location>
</feature>
<feature type="transmembrane region" description="Helical" evidence="3">
    <location>
        <begin position="51"/>
        <end position="74"/>
    </location>
</feature>
<dbReference type="InterPro" id="IPR043128">
    <property type="entry name" value="Rev_trsase/Diguanyl_cyclase"/>
</dbReference>
<keyword evidence="3" id="KW-0812">Transmembrane</keyword>
<dbReference type="InterPro" id="IPR000160">
    <property type="entry name" value="GGDEF_dom"/>
</dbReference>
<reference evidence="5 6" key="1">
    <citation type="submission" date="2020-08" db="EMBL/GenBank/DDBJ databases">
        <title>Genomic Encyclopedia of Type Strains, Phase IV (KMG-IV): sequencing the most valuable type-strain genomes for metagenomic binning, comparative biology and taxonomic classification.</title>
        <authorList>
            <person name="Goeker M."/>
        </authorList>
    </citation>
    <scope>NUCLEOTIDE SEQUENCE [LARGE SCALE GENOMIC DNA]</scope>
    <source>
        <strain evidence="5 6">DSM 2163</strain>
    </source>
</reference>
<protein>
    <recommendedName>
        <fullName evidence="1">diguanylate cyclase</fullName>
        <ecNumber evidence="1">2.7.7.65</ecNumber>
    </recommendedName>
</protein>
<keyword evidence="6" id="KW-1185">Reference proteome</keyword>
<evidence type="ECO:0000256" key="2">
    <source>
        <dbReference type="ARBA" id="ARBA00034247"/>
    </source>
</evidence>
<dbReference type="GO" id="GO:0052621">
    <property type="term" value="F:diguanylate cyclase activity"/>
    <property type="evidence" value="ECO:0007669"/>
    <property type="project" value="UniProtKB-EC"/>
</dbReference>
<dbReference type="Gene3D" id="3.30.70.270">
    <property type="match status" value="1"/>
</dbReference>
<dbReference type="SUPFAM" id="SSF55073">
    <property type="entry name" value="Nucleotide cyclase"/>
    <property type="match status" value="1"/>
</dbReference>
<sequence>MCFLYRLWLSEIRSEAELKLYVGRTTARSVCCAVSISAVDQVVFFSSWGSMLHICALAFGIAGCVAFVASRAIGRTQLELYRAKVEVEHLSRTDPLTGLLNRRALFASEDTADDMALAIVDIDHFKQVNDRYGHLVGDAVICAVARLMADHLGDLGRVGRVGGEEFAFLSSKVAQKLLELRLNKFREAVASASISVEGQKVSVSVSGGLALRFDDQSIDELYVAADRALYAAKASGRNRILTATAIEPRGNEDLTYTIVMDQKAA</sequence>
<evidence type="ECO:0000313" key="6">
    <source>
        <dbReference type="Proteomes" id="UP000583454"/>
    </source>
</evidence>
<gene>
    <name evidence="5" type="ORF">HNR00_000391</name>
</gene>
<evidence type="ECO:0000313" key="5">
    <source>
        <dbReference type="EMBL" id="MBB5755702.1"/>
    </source>
</evidence>
<dbReference type="NCBIfam" id="TIGR00254">
    <property type="entry name" value="GGDEF"/>
    <property type="match status" value="1"/>
</dbReference>
<comment type="catalytic activity">
    <reaction evidence="2">
        <text>2 GTP = 3',3'-c-di-GMP + 2 diphosphate</text>
        <dbReference type="Rhea" id="RHEA:24898"/>
        <dbReference type="ChEBI" id="CHEBI:33019"/>
        <dbReference type="ChEBI" id="CHEBI:37565"/>
        <dbReference type="ChEBI" id="CHEBI:58805"/>
        <dbReference type="EC" id="2.7.7.65"/>
    </reaction>
</comment>
<dbReference type="EC" id="2.7.7.65" evidence="1"/>